<proteinExistence type="predicted"/>
<dbReference type="EMBL" id="JBHTCP010000013">
    <property type="protein sequence ID" value="MFC7371619.1"/>
    <property type="molecule type" value="Genomic_DNA"/>
</dbReference>
<protein>
    <submittedName>
        <fullName evidence="3">YvrJ family protein</fullName>
    </submittedName>
</protein>
<keyword evidence="2" id="KW-1133">Transmembrane helix</keyword>
<reference evidence="4" key="1">
    <citation type="journal article" date="2019" name="Int. J. Syst. Evol. Microbiol.">
        <title>The Global Catalogue of Microorganisms (GCM) 10K type strain sequencing project: providing services to taxonomists for standard genome sequencing and annotation.</title>
        <authorList>
            <consortium name="The Broad Institute Genomics Platform"/>
            <consortium name="The Broad Institute Genome Sequencing Center for Infectious Disease"/>
            <person name="Wu L."/>
            <person name="Ma J."/>
        </authorList>
    </citation>
    <scope>NUCLEOTIDE SEQUENCE [LARGE SCALE GENOMIC DNA]</scope>
    <source>
        <strain evidence="4">NBRC 106396</strain>
    </source>
</reference>
<dbReference type="RefSeq" id="WP_379748353.1">
    <property type="nucleotide sequence ID" value="NZ_JBHTCP010000013.1"/>
</dbReference>
<keyword evidence="2" id="KW-0812">Transmembrane</keyword>
<sequence length="67" mass="8084">MNGTNEWLNLLSNVGFPIVMAGYLMLQFEKRIQSLEETIRQLHEQLDDQEEMVKRIDQYMGFLERRH</sequence>
<comment type="caution">
    <text evidence="3">The sequence shown here is derived from an EMBL/GenBank/DDBJ whole genome shotgun (WGS) entry which is preliminary data.</text>
</comment>
<organism evidence="3 4">
    <name type="scientific">Fictibacillus iocasae</name>
    <dbReference type="NCBI Taxonomy" id="2715437"/>
    <lineage>
        <taxon>Bacteria</taxon>
        <taxon>Bacillati</taxon>
        <taxon>Bacillota</taxon>
        <taxon>Bacilli</taxon>
        <taxon>Bacillales</taxon>
        <taxon>Fictibacillaceae</taxon>
        <taxon>Fictibacillus</taxon>
    </lineage>
</organism>
<evidence type="ECO:0000256" key="2">
    <source>
        <dbReference type="SAM" id="Phobius"/>
    </source>
</evidence>
<evidence type="ECO:0000256" key="1">
    <source>
        <dbReference type="SAM" id="Coils"/>
    </source>
</evidence>
<evidence type="ECO:0000313" key="3">
    <source>
        <dbReference type="EMBL" id="MFC7371619.1"/>
    </source>
</evidence>
<keyword evidence="4" id="KW-1185">Reference proteome</keyword>
<feature type="coiled-coil region" evidence="1">
    <location>
        <begin position="25"/>
        <end position="59"/>
    </location>
</feature>
<dbReference type="InterPro" id="IPR024419">
    <property type="entry name" value="YvrJ"/>
</dbReference>
<evidence type="ECO:0000313" key="4">
    <source>
        <dbReference type="Proteomes" id="UP001596549"/>
    </source>
</evidence>
<name>A0ABW2NUD2_9BACL</name>
<feature type="transmembrane region" description="Helical" evidence="2">
    <location>
        <begin position="6"/>
        <end position="26"/>
    </location>
</feature>
<dbReference type="Proteomes" id="UP001596549">
    <property type="component" value="Unassembled WGS sequence"/>
</dbReference>
<dbReference type="Pfam" id="PF12841">
    <property type="entry name" value="YvrJ"/>
    <property type="match status" value="1"/>
</dbReference>
<gene>
    <name evidence="3" type="ORF">ACFQPF_08015</name>
</gene>
<keyword evidence="2" id="KW-0472">Membrane</keyword>
<accession>A0ABW2NUD2</accession>
<keyword evidence="1" id="KW-0175">Coiled coil</keyword>